<keyword evidence="3" id="KW-0732">Signal</keyword>
<evidence type="ECO:0000256" key="2">
    <source>
        <dbReference type="SAM" id="Phobius"/>
    </source>
</evidence>
<protein>
    <recommendedName>
        <fullName evidence="6">Galactose oxidase</fullName>
    </recommendedName>
</protein>
<feature type="region of interest" description="Disordered" evidence="1">
    <location>
        <begin position="661"/>
        <end position="710"/>
    </location>
</feature>
<feature type="compositionally biased region" description="Basic and acidic residues" evidence="1">
    <location>
        <begin position="992"/>
        <end position="1006"/>
    </location>
</feature>
<feature type="compositionally biased region" description="Basic and acidic residues" evidence="1">
    <location>
        <begin position="1025"/>
        <end position="1037"/>
    </location>
</feature>
<evidence type="ECO:0000256" key="3">
    <source>
        <dbReference type="SAM" id="SignalP"/>
    </source>
</evidence>
<feature type="region of interest" description="Disordered" evidence="1">
    <location>
        <begin position="415"/>
        <end position="434"/>
    </location>
</feature>
<evidence type="ECO:0000313" key="4">
    <source>
        <dbReference type="EMBL" id="KAK5538854.1"/>
    </source>
</evidence>
<dbReference type="Proteomes" id="UP001345827">
    <property type="component" value="Unassembled WGS sequence"/>
</dbReference>
<feature type="region of interest" description="Disordered" evidence="1">
    <location>
        <begin position="478"/>
        <end position="505"/>
    </location>
</feature>
<feature type="region of interest" description="Disordered" evidence="1">
    <location>
        <begin position="575"/>
        <end position="648"/>
    </location>
</feature>
<dbReference type="SUPFAM" id="SSF50965">
    <property type="entry name" value="Galactose oxidase, central domain"/>
    <property type="match status" value="1"/>
</dbReference>
<accession>A0AAV9Q9N6</accession>
<dbReference type="InterPro" id="IPR015915">
    <property type="entry name" value="Kelch-typ_b-propeller"/>
</dbReference>
<feature type="compositionally biased region" description="Polar residues" evidence="1">
    <location>
        <begin position="415"/>
        <end position="432"/>
    </location>
</feature>
<feature type="transmembrane region" description="Helical" evidence="2">
    <location>
        <begin position="439"/>
        <end position="462"/>
    </location>
</feature>
<feature type="signal peptide" evidence="3">
    <location>
        <begin position="1"/>
        <end position="21"/>
    </location>
</feature>
<keyword evidence="2" id="KW-0812">Transmembrane</keyword>
<evidence type="ECO:0000313" key="5">
    <source>
        <dbReference type="Proteomes" id="UP001345827"/>
    </source>
</evidence>
<feature type="compositionally biased region" description="Polar residues" evidence="1">
    <location>
        <begin position="772"/>
        <end position="782"/>
    </location>
</feature>
<sequence length="1037" mass="110830">MLLSLLLLPVGLLTSVTLVSAQLPYNPTRIIPSKNGSVAYALSPQPSSSQFSLYSLDLSDRLNSTSAKHQLSQTLPFLSTSASKPFIAIPDDESITVLAGDCKDSTKDIGLWRYATNAGGENGTWSQLALSASDDSLRPKYLSAGFSFSPSDSTEDVSLYVFGGMCPDVATPDATDWTSNATYSNTMLTLAPNSGSLASSPYQLSLTGARAPPIAEAGLTITPLNPTYSNTSDTSVSQQQNFVLLGGHTQTAFINMSQLAIFALPQESWAFVGVSQTASAGAGKLKLRDSTTIEPRSGHTAVLTADGSRIIVLGGWVGDVSSPALPQLIILEVGQGYGGQGDWMWTVPSSASNPFSSGSGIYGHGATLLPGGVMMVLGGYTMDSSGASRKRDLSEDLWFLNTSTMAWSKEYTNPYPSGSSPAAVNTDTSSSGLRPAEKAGLGAGLGLGIAAAAGVAIVWLLYSRKLRRRRMMREKELREQALGSRFHSPSPPHGEDEKASGFRSPSWGAMQERNIESSGNPFPWAPVVSPGDDGKLQMPPEITDSNYSRYAERTGVLMEVPSPTRGLRRNLSNRAPNGFGPFTQHPTAGVPGPVFRIDEEDETSQVGSAKRAKRYHIEGDGNSVNSDPFKDPPVTTDNSASQRKKEVEGWVEDWQSAAESMSVSRSTSQAYSRTHSNLSQMRPPTAGGDYSGRGSPEKSDRTGSNLSDSSAFTTASFQRSMSSTISRNVSQRSVSAGYALFSGAAAAMSRFGGPRQGQNEAQNAGGLARAPSNRSVSLNTDSAGRPNANEGADPYAFARENPWAPVVAGENHALLSARDKRQDDRSYKTVVENPARAKYSRAGSLPTPTRRAMNLLGSMRRAFTGLGNVDVQDRVNVFEDTNGHSNSTKKPEMTEAAPSRTLSSGAPFWRGKRGAKDWDDNMPGQGEAGSSVRRKPVPGMVVNDIDGDGGDDDWDVETAVQKRVVQVMFTVPKEKLRVVNADALSLVSSNRSEADHEEDKERDQMKRMSSVGEGDDEDIVNDPDDSMKKGKGKEQDY</sequence>
<keyword evidence="2" id="KW-1133">Transmembrane helix</keyword>
<feature type="region of interest" description="Disordered" evidence="1">
    <location>
        <begin position="983"/>
        <end position="1037"/>
    </location>
</feature>
<feature type="region of interest" description="Disordered" evidence="1">
    <location>
        <begin position="880"/>
        <end position="939"/>
    </location>
</feature>
<dbReference type="Gene3D" id="2.120.10.80">
    <property type="entry name" value="Kelch-type beta propeller"/>
    <property type="match status" value="1"/>
</dbReference>
<evidence type="ECO:0008006" key="6">
    <source>
        <dbReference type="Google" id="ProtNLM"/>
    </source>
</evidence>
<dbReference type="InterPro" id="IPR011043">
    <property type="entry name" value="Gal_Oxase/kelch_b-propeller"/>
</dbReference>
<comment type="caution">
    <text evidence="4">The sequence shown here is derived from an EMBL/GenBank/DDBJ whole genome shotgun (WGS) entry which is preliminary data.</text>
</comment>
<gene>
    <name evidence="4" type="ORF">LTR25_004398</name>
</gene>
<feature type="chain" id="PRO_5043676154" description="Galactose oxidase" evidence="3">
    <location>
        <begin position="22"/>
        <end position="1037"/>
    </location>
</feature>
<dbReference type="EMBL" id="JAXLQG010000006">
    <property type="protein sequence ID" value="KAK5538854.1"/>
    <property type="molecule type" value="Genomic_DNA"/>
</dbReference>
<keyword evidence="2" id="KW-0472">Membrane</keyword>
<reference evidence="4 5" key="1">
    <citation type="submission" date="2023-06" db="EMBL/GenBank/DDBJ databases">
        <title>Black Yeasts Isolated from many extreme environments.</title>
        <authorList>
            <person name="Coleine C."/>
            <person name="Stajich J.E."/>
            <person name="Selbmann L."/>
        </authorList>
    </citation>
    <scope>NUCLEOTIDE SEQUENCE [LARGE SCALE GENOMIC DNA]</scope>
    <source>
        <strain evidence="4 5">CCFEE 5887</strain>
    </source>
</reference>
<feature type="compositionally biased region" description="Acidic residues" evidence="1">
    <location>
        <begin position="1013"/>
        <end position="1024"/>
    </location>
</feature>
<keyword evidence="5" id="KW-1185">Reference proteome</keyword>
<evidence type="ECO:0000256" key="1">
    <source>
        <dbReference type="SAM" id="MobiDB-lite"/>
    </source>
</evidence>
<name>A0AAV9Q9N6_9PEZI</name>
<feature type="compositionally biased region" description="Polar residues" evidence="1">
    <location>
        <begin position="661"/>
        <end position="682"/>
    </location>
</feature>
<proteinExistence type="predicted"/>
<feature type="region of interest" description="Disordered" evidence="1">
    <location>
        <begin position="751"/>
        <end position="795"/>
    </location>
</feature>
<organism evidence="4 5">
    <name type="scientific">Vermiconidia calcicola</name>
    <dbReference type="NCBI Taxonomy" id="1690605"/>
    <lineage>
        <taxon>Eukaryota</taxon>
        <taxon>Fungi</taxon>
        <taxon>Dikarya</taxon>
        <taxon>Ascomycota</taxon>
        <taxon>Pezizomycotina</taxon>
        <taxon>Dothideomycetes</taxon>
        <taxon>Dothideomycetidae</taxon>
        <taxon>Mycosphaerellales</taxon>
        <taxon>Extremaceae</taxon>
        <taxon>Vermiconidia</taxon>
    </lineage>
</organism>
<dbReference type="AlphaFoldDB" id="A0AAV9Q9N6"/>